<keyword evidence="3" id="KW-1185">Reference proteome</keyword>
<dbReference type="STRING" id="1549858.MC45_07100"/>
<dbReference type="GO" id="GO:0003677">
    <property type="term" value="F:DNA binding"/>
    <property type="evidence" value="ECO:0007669"/>
    <property type="project" value="InterPro"/>
</dbReference>
<dbReference type="RefSeq" id="WP_038661248.1">
    <property type="nucleotide sequence ID" value="NZ_CP009571.1"/>
</dbReference>
<dbReference type="InterPro" id="IPR000792">
    <property type="entry name" value="Tscrpt_reg_LuxR_C"/>
</dbReference>
<dbReference type="Gene3D" id="1.10.10.10">
    <property type="entry name" value="Winged helix-like DNA-binding domain superfamily/Winged helix DNA-binding domain"/>
    <property type="match status" value="1"/>
</dbReference>
<dbReference type="InterPro" id="IPR016032">
    <property type="entry name" value="Sig_transdc_resp-reg_C-effctor"/>
</dbReference>
<dbReference type="KEGG" id="stax:MC45_07100"/>
<dbReference type="HOGENOM" id="CLU_690598_0_0_5"/>
<dbReference type="GO" id="GO:0006355">
    <property type="term" value="P:regulation of DNA-templated transcription"/>
    <property type="evidence" value="ECO:0007669"/>
    <property type="project" value="InterPro"/>
</dbReference>
<evidence type="ECO:0000313" key="2">
    <source>
        <dbReference type="EMBL" id="AIT06196.1"/>
    </source>
</evidence>
<feature type="domain" description="HTH luxR-type" evidence="1">
    <location>
        <begin position="326"/>
        <end position="383"/>
    </location>
</feature>
<proteinExistence type="predicted"/>
<dbReference type="AlphaFoldDB" id="A0A097EF89"/>
<sequence>MAADRHLPLLFRTAAICSDGLPPYDEQGALYSTTGPAPVADRIARIVLDTDDQPTSAADDIALVVGHFARALGADGWALTGSPRQGVPSCLAAAGLGDAFVASLLRIAERIDSVADRRLPAPVWCEQLAPPHDAAALVIPVPHTPGHAALFVNLLFAAVDEHRRIAIERASLREWPSVSAYLRLWQSTRLERRVAEGVSAGLNLVAIGIVLLSGDGQIAFANDAARLLMDRQDGIREHRGQVQATHRSDAGAFSTAVGHVLAHAGTTAALAPMSLLMLHRDHGPPLVTSFVCTPRAADAPDEGGALLFFVDPGLDIHQLAEPVCKLFRLSRVETELACLLASGQTLAAAAQSLHVKVSTARGYLKQVFVKTGSNRQVDLVRLIFSNLIRTAHRDHARLR</sequence>
<evidence type="ECO:0000313" key="3">
    <source>
        <dbReference type="Proteomes" id="UP000033200"/>
    </source>
</evidence>
<dbReference type="EMBL" id="CP009571">
    <property type="protein sequence ID" value="AIT06196.1"/>
    <property type="molecule type" value="Genomic_DNA"/>
</dbReference>
<dbReference type="eggNOG" id="COG2771">
    <property type="taxonomic scope" value="Bacteria"/>
</dbReference>
<name>A0A097EF89_9SPHN</name>
<reference evidence="2 3" key="1">
    <citation type="submission" date="2014-09" db="EMBL/GenBank/DDBJ databases">
        <title>Using Illumina technology Improving SMRT sequencing Genome Assembly by RASTools.</title>
        <authorList>
            <person name="Zhou Y."/>
            <person name="Ma T."/>
            <person name="Liu T."/>
        </authorList>
    </citation>
    <scope>NUCLEOTIDE SEQUENCE [LARGE SCALE GENOMIC DNA]</scope>
    <source>
        <strain evidence="2 3">ATCC 55669</strain>
    </source>
</reference>
<dbReference type="SMART" id="SM00421">
    <property type="entry name" value="HTH_LUXR"/>
    <property type="match status" value="1"/>
</dbReference>
<organism evidence="2 3">
    <name type="scientific">Sphingomonas taxi</name>
    <dbReference type="NCBI Taxonomy" id="1549858"/>
    <lineage>
        <taxon>Bacteria</taxon>
        <taxon>Pseudomonadati</taxon>
        <taxon>Pseudomonadota</taxon>
        <taxon>Alphaproteobacteria</taxon>
        <taxon>Sphingomonadales</taxon>
        <taxon>Sphingomonadaceae</taxon>
        <taxon>Sphingomonas</taxon>
    </lineage>
</organism>
<accession>A0A097EF89</accession>
<evidence type="ECO:0000259" key="1">
    <source>
        <dbReference type="SMART" id="SM00421"/>
    </source>
</evidence>
<dbReference type="SUPFAM" id="SSF46894">
    <property type="entry name" value="C-terminal effector domain of the bipartite response regulators"/>
    <property type="match status" value="1"/>
</dbReference>
<gene>
    <name evidence="2" type="ORF">MC45_07100</name>
</gene>
<dbReference type="InterPro" id="IPR036388">
    <property type="entry name" value="WH-like_DNA-bd_sf"/>
</dbReference>
<protein>
    <recommendedName>
        <fullName evidence="1">HTH luxR-type domain-containing protein</fullName>
    </recommendedName>
</protein>
<dbReference type="Proteomes" id="UP000033200">
    <property type="component" value="Chromosome"/>
</dbReference>